<feature type="compositionally biased region" description="Low complexity" evidence="3">
    <location>
        <begin position="30"/>
        <end position="58"/>
    </location>
</feature>
<keyword evidence="4" id="KW-0812">Transmembrane</keyword>
<sequence length="333" mass="34531">MPTNRRSGSNGQPSGRKPKVAGLRKREQTETTTSTDPTPDEGTTSSAGEGDAAEPAGAQSRESASDGQLNEAEDAEPQSESAAASERESDRESDSDAATAAGSGAEAGSASESAAESGSESESAPEEDESAPEEDESGPEENESGPEEDSAADDGTGSGGEEAGSGAKSGKSWVIWAVTAVFLIVAIVCGAMAYATYFRGPMANEAMVSAGETSEVKGQVEDGIQKLFSYDFNDTAKTEKAADDLLRGEAVKKYDELFSVVKKEAPKQQLVVNTTVKGSAVTRLQDDKATVLVFVDQHALRSGTGESNVGPAQLSVTTEKQGDSWKITNLNVR</sequence>
<dbReference type="Proteomes" id="UP001501218">
    <property type="component" value="Unassembled WGS sequence"/>
</dbReference>
<name>A0ABN3FHC4_9PSEU</name>
<dbReference type="RefSeq" id="WP_344125309.1">
    <property type="nucleotide sequence ID" value="NZ_BAAARA010000001.1"/>
</dbReference>
<protein>
    <recommendedName>
        <fullName evidence="7">Mce-associated membrane protein</fullName>
    </recommendedName>
</protein>
<dbReference type="PANTHER" id="PTHR37042:SF4">
    <property type="entry name" value="OUTER MEMBRANE PROTEIN RV1973"/>
    <property type="match status" value="1"/>
</dbReference>
<feature type="compositionally biased region" description="Basic and acidic residues" evidence="3">
    <location>
        <begin position="85"/>
        <end position="94"/>
    </location>
</feature>
<accession>A0ABN3FHC4</accession>
<evidence type="ECO:0000256" key="3">
    <source>
        <dbReference type="SAM" id="MobiDB-lite"/>
    </source>
</evidence>
<keyword evidence="4" id="KW-1133">Transmembrane helix</keyword>
<evidence type="ECO:0000256" key="2">
    <source>
        <dbReference type="ARBA" id="ARBA00023136"/>
    </source>
</evidence>
<feature type="compositionally biased region" description="Low complexity" evidence="3">
    <location>
        <begin position="96"/>
        <end position="122"/>
    </location>
</feature>
<reference evidence="5 6" key="1">
    <citation type="journal article" date="2019" name="Int. J. Syst. Evol. Microbiol.">
        <title>The Global Catalogue of Microorganisms (GCM) 10K type strain sequencing project: providing services to taxonomists for standard genome sequencing and annotation.</title>
        <authorList>
            <consortium name="The Broad Institute Genomics Platform"/>
            <consortium name="The Broad Institute Genome Sequencing Center for Infectious Disease"/>
            <person name="Wu L."/>
            <person name="Ma J."/>
        </authorList>
    </citation>
    <scope>NUCLEOTIDE SEQUENCE [LARGE SCALE GENOMIC DNA]</scope>
    <source>
        <strain evidence="5 6">JCM 16221</strain>
    </source>
</reference>
<comment type="caution">
    <text evidence="5">The sequence shown here is derived from an EMBL/GenBank/DDBJ whole genome shotgun (WGS) entry which is preliminary data.</text>
</comment>
<keyword evidence="2 4" id="KW-0472">Membrane</keyword>
<evidence type="ECO:0008006" key="7">
    <source>
        <dbReference type="Google" id="ProtNLM"/>
    </source>
</evidence>
<evidence type="ECO:0000256" key="1">
    <source>
        <dbReference type="ARBA" id="ARBA00004370"/>
    </source>
</evidence>
<comment type="subcellular location">
    <subcellularLocation>
        <location evidence="1">Membrane</location>
    </subcellularLocation>
</comment>
<gene>
    <name evidence="5" type="ORF">GCM10009854_01440</name>
</gene>
<proteinExistence type="predicted"/>
<feature type="transmembrane region" description="Helical" evidence="4">
    <location>
        <begin position="173"/>
        <end position="197"/>
    </location>
</feature>
<feature type="compositionally biased region" description="Acidic residues" evidence="3">
    <location>
        <begin position="123"/>
        <end position="152"/>
    </location>
</feature>
<feature type="compositionally biased region" description="Polar residues" evidence="3">
    <location>
        <begin position="1"/>
        <end position="13"/>
    </location>
</feature>
<evidence type="ECO:0000313" key="5">
    <source>
        <dbReference type="EMBL" id="GAA2330363.1"/>
    </source>
</evidence>
<organism evidence="5 6">
    <name type="scientific">Saccharopolyspora halophila</name>
    <dbReference type="NCBI Taxonomy" id="405551"/>
    <lineage>
        <taxon>Bacteria</taxon>
        <taxon>Bacillati</taxon>
        <taxon>Actinomycetota</taxon>
        <taxon>Actinomycetes</taxon>
        <taxon>Pseudonocardiales</taxon>
        <taxon>Pseudonocardiaceae</taxon>
        <taxon>Saccharopolyspora</taxon>
    </lineage>
</organism>
<evidence type="ECO:0000256" key="4">
    <source>
        <dbReference type="SAM" id="Phobius"/>
    </source>
</evidence>
<keyword evidence="6" id="KW-1185">Reference proteome</keyword>
<feature type="region of interest" description="Disordered" evidence="3">
    <location>
        <begin position="1"/>
        <end position="168"/>
    </location>
</feature>
<evidence type="ECO:0000313" key="6">
    <source>
        <dbReference type="Proteomes" id="UP001501218"/>
    </source>
</evidence>
<dbReference type="EMBL" id="BAAARA010000001">
    <property type="protein sequence ID" value="GAA2330363.1"/>
    <property type="molecule type" value="Genomic_DNA"/>
</dbReference>
<dbReference type="PANTHER" id="PTHR37042">
    <property type="entry name" value="OUTER MEMBRANE PROTEIN RV1973"/>
    <property type="match status" value="1"/>
</dbReference>